<reference evidence="2" key="1">
    <citation type="submission" date="2025-08" db="UniProtKB">
        <authorList>
            <consortium name="Ensembl"/>
        </authorList>
    </citation>
    <scope>IDENTIFICATION</scope>
</reference>
<organism evidence="2 3">
    <name type="scientific">Sus scrofa</name>
    <name type="common">Pig</name>
    <dbReference type="NCBI Taxonomy" id="9823"/>
    <lineage>
        <taxon>Eukaryota</taxon>
        <taxon>Metazoa</taxon>
        <taxon>Chordata</taxon>
        <taxon>Craniata</taxon>
        <taxon>Vertebrata</taxon>
        <taxon>Euteleostomi</taxon>
        <taxon>Mammalia</taxon>
        <taxon>Eutheria</taxon>
        <taxon>Laurasiatheria</taxon>
        <taxon>Artiodactyla</taxon>
        <taxon>Suina</taxon>
        <taxon>Suidae</taxon>
        <taxon>Sus</taxon>
    </lineage>
</organism>
<name>A0A8D0LH42_PIG</name>
<sequence length="141" mass="16510">MEDKIMEITQSGQQTENQRKKHESNIRDLWDNIKQANLCIRGILEGKEEKSEIENIFEEIMAENFPNIKHTDIKIQEAQRAPKKLNPNRPTPRLIIIKMAKVKDKERILKAAREKQSINYKGTPIRLSADFSTETLQARRE</sequence>
<dbReference type="SMR" id="A0A8D0LH42"/>
<dbReference type="Gene3D" id="3.30.70.1820">
    <property type="entry name" value="L1 transposable element, RRM domain"/>
    <property type="match status" value="1"/>
</dbReference>
<dbReference type="Pfam" id="PF02994">
    <property type="entry name" value="Transposase_22"/>
    <property type="match status" value="1"/>
</dbReference>
<comment type="similarity">
    <text evidence="1">Belongs to the transposase 22 family.</text>
</comment>
<proteinExistence type="inferred from homology"/>
<dbReference type="PANTHER" id="PTHR11505">
    <property type="entry name" value="L1 TRANSPOSABLE ELEMENT-RELATED"/>
    <property type="match status" value="1"/>
</dbReference>
<dbReference type="InterPro" id="IPR004244">
    <property type="entry name" value="Transposase_22"/>
</dbReference>
<dbReference type="AlphaFoldDB" id="A0A8D0LH42"/>
<dbReference type="Ensembl" id="ENSSSCT00045032264.1">
    <property type="protein sequence ID" value="ENSSSCP00045022338.1"/>
    <property type="gene ID" value="ENSSSCG00045018982.1"/>
</dbReference>
<evidence type="ECO:0000313" key="3">
    <source>
        <dbReference type="Proteomes" id="UP000694728"/>
    </source>
</evidence>
<evidence type="ECO:0000256" key="1">
    <source>
        <dbReference type="ARBA" id="ARBA00061640"/>
    </source>
</evidence>
<dbReference type="Proteomes" id="UP000694728">
    <property type="component" value="Unplaced"/>
</dbReference>
<dbReference type="InterPro" id="IPR043636">
    <property type="entry name" value="L1_RRM_dom"/>
</dbReference>
<protein>
    <submittedName>
        <fullName evidence="2">Uncharacterized protein</fullName>
    </submittedName>
</protein>
<dbReference type="FunFam" id="3.30.70.1820:FF:000002">
    <property type="entry name" value="LINE-1 retrotransposable element ORF1 protein"/>
    <property type="match status" value="1"/>
</dbReference>
<dbReference type="Gene3D" id="1.20.5.390">
    <property type="entry name" value="L1 transposable element, trimerization domain"/>
    <property type="match status" value="1"/>
</dbReference>
<accession>A0A8D0LH42</accession>
<evidence type="ECO:0000313" key="2">
    <source>
        <dbReference type="Ensembl" id="ENSSSCP00045022338.1"/>
    </source>
</evidence>